<evidence type="ECO:0000259" key="7">
    <source>
        <dbReference type="Pfam" id="PF05140"/>
    </source>
</evidence>
<evidence type="ECO:0000256" key="2">
    <source>
        <dbReference type="ARBA" id="ARBA00022692"/>
    </source>
</evidence>
<keyword evidence="2 6" id="KW-0812">Transmembrane</keyword>
<evidence type="ECO:0000256" key="4">
    <source>
        <dbReference type="ARBA" id="ARBA00022989"/>
    </source>
</evidence>
<comment type="subcellular location">
    <subcellularLocation>
        <location evidence="1">Membrane</location>
        <topology evidence="1">Multi-pass membrane protein</topology>
    </subcellularLocation>
</comment>
<evidence type="ECO:0000256" key="6">
    <source>
        <dbReference type="SAM" id="Phobius"/>
    </source>
</evidence>
<keyword evidence="3" id="KW-0201">Cytochrome c-type biogenesis</keyword>
<dbReference type="Proteomes" id="UP000886722">
    <property type="component" value="Unassembled WGS sequence"/>
</dbReference>
<reference evidence="8" key="2">
    <citation type="journal article" date="2021" name="PeerJ">
        <title>Extensive microbial diversity within the chicken gut microbiome revealed by metagenomics and culture.</title>
        <authorList>
            <person name="Gilroy R."/>
            <person name="Ravi A."/>
            <person name="Getino M."/>
            <person name="Pursley I."/>
            <person name="Horton D.L."/>
            <person name="Alikhan N.F."/>
            <person name="Baker D."/>
            <person name="Gharbi K."/>
            <person name="Hall N."/>
            <person name="Watson M."/>
            <person name="Adriaenssens E.M."/>
            <person name="Foster-Nyarko E."/>
            <person name="Jarju S."/>
            <person name="Secka A."/>
            <person name="Antonio M."/>
            <person name="Oren A."/>
            <person name="Chaudhuri R.R."/>
            <person name="La Ragione R."/>
            <person name="Hildebrand F."/>
            <person name="Pallen M.J."/>
        </authorList>
    </citation>
    <scope>NUCLEOTIDE SEQUENCE</scope>
    <source>
        <strain evidence="8">21143</strain>
    </source>
</reference>
<accession>A0A9D1GFT9</accession>
<feature type="transmembrane region" description="Helical" evidence="6">
    <location>
        <begin position="30"/>
        <end position="53"/>
    </location>
</feature>
<keyword evidence="4 6" id="KW-1133">Transmembrane helix</keyword>
<dbReference type="InterPro" id="IPR007816">
    <property type="entry name" value="ResB-like_domain"/>
</dbReference>
<comment type="caution">
    <text evidence="8">The sequence shown here is derived from an EMBL/GenBank/DDBJ whole genome shotgun (WGS) entry which is preliminary data.</text>
</comment>
<evidence type="ECO:0000256" key="5">
    <source>
        <dbReference type="ARBA" id="ARBA00023136"/>
    </source>
</evidence>
<gene>
    <name evidence="8" type="ORF">IAD06_08505</name>
</gene>
<reference evidence="8" key="1">
    <citation type="submission" date="2020-10" db="EMBL/GenBank/DDBJ databases">
        <authorList>
            <person name="Gilroy R."/>
        </authorList>
    </citation>
    <scope>NUCLEOTIDE SEQUENCE</scope>
    <source>
        <strain evidence="8">21143</strain>
    </source>
</reference>
<evidence type="ECO:0000313" key="9">
    <source>
        <dbReference type="Proteomes" id="UP000886722"/>
    </source>
</evidence>
<dbReference type="PANTHER" id="PTHR31566:SF5">
    <property type="entry name" value="RESB-LIKE DOMAIN-CONTAINING PROTEIN"/>
    <property type="match status" value="1"/>
</dbReference>
<feature type="transmembrane region" description="Helical" evidence="6">
    <location>
        <begin position="65"/>
        <end position="90"/>
    </location>
</feature>
<evidence type="ECO:0000256" key="3">
    <source>
        <dbReference type="ARBA" id="ARBA00022748"/>
    </source>
</evidence>
<keyword evidence="5 6" id="KW-0472">Membrane</keyword>
<evidence type="ECO:0000313" key="8">
    <source>
        <dbReference type="EMBL" id="HIT40058.1"/>
    </source>
</evidence>
<protein>
    <submittedName>
        <fullName evidence="8">Cytochrome c biogenesis protein ResB</fullName>
    </submittedName>
</protein>
<dbReference type="AlphaFoldDB" id="A0A9D1GFT9"/>
<dbReference type="PANTHER" id="PTHR31566">
    <property type="entry name" value="CYTOCHROME C BIOGENESIS PROTEIN CCS1, CHLOROPLASTIC"/>
    <property type="match status" value="1"/>
</dbReference>
<feature type="domain" description="ResB-like" evidence="7">
    <location>
        <begin position="122"/>
        <end position="230"/>
    </location>
</feature>
<sequence length="281" mass="32230">MKRIAVYGVWAVYFGVALFCQLVAPNRFHIVFFAFPVNVALLSLVGVSLWILYKEKPHSRLAILLSAPITTFLLVAVSLLTFLVMGFTSWLTSASWWLFFVLTALSANLLFVIFRGFRKDRPYRLRFLFNHIGLFLALVCGFAGSADTRQWRLRVSGDEVTHEVFSPDGERARWRQGIKLEKFTVAYNLDGMPDSYEARLMVDDKEVSLRVNEPYALSLVDDLYLVDYEHVSEGETVGYCILEIVRQPWKYMQWVGICMMMLGSVLLFAQGVPLSERRKTP</sequence>
<feature type="transmembrane region" description="Helical" evidence="6">
    <location>
        <begin position="96"/>
        <end position="115"/>
    </location>
</feature>
<name>A0A9D1GFT9_9BACT</name>
<dbReference type="GO" id="GO:0016020">
    <property type="term" value="C:membrane"/>
    <property type="evidence" value="ECO:0007669"/>
    <property type="project" value="UniProtKB-SubCell"/>
</dbReference>
<dbReference type="GO" id="GO:0017004">
    <property type="term" value="P:cytochrome complex assembly"/>
    <property type="evidence" value="ECO:0007669"/>
    <property type="project" value="UniProtKB-KW"/>
</dbReference>
<dbReference type="EMBL" id="DVKT01000063">
    <property type="protein sequence ID" value="HIT40058.1"/>
    <property type="molecule type" value="Genomic_DNA"/>
</dbReference>
<feature type="transmembrane region" description="Helical" evidence="6">
    <location>
        <begin position="127"/>
        <end position="146"/>
    </location>
</feature>
<dbReference type="InterPro" id="IPR023494">
    <property type="entry name" value="Cyt_c_bgen_Ccs1/CcsB/ResB"/>
</dbReference>
<feature type="transmembrane region" description="Helical" evidence="6">
    <location>
        <begin position="7"/>
        <end position="24"/>
    </location>
</feature>
<dbReference type="Pfam" id="PF05140">
    <property type="entry name" value="ResB"/>
    <property type="match status" value="1"/>
</dbReference>
<organism evidence="8 9">
    <name type="scientific">Candidatus Caccoplasma intestinavium</name>
    <dbReference type="NCBI Taxonomy" id="2840716"/>
    <lineage>
        <taxon>Bacteria</taxon>
        <taxon>Pseudomonadati</taxon>
        <taxon>Bacteroidota</taxon>
        <taxon>Bacteroidia</taxon>
        <taxon>Bacteroidales</taxon>
        <taxon>Bacteroidaceae</taxon>
        <taxon>Bacteroidaceae incertae sedis</taxon>
        <taxon>Candidatus Caccoplasma</taxon>
    </lineage>
</organism>
<proteinExistence type="predicted"/>
<feature type="transmembrane region" description="Helical" evidence="6">
    <location>
        <begin position="251"/>
        <end position="269"/>
    </location>
</feature>
<evidence type="ECO:0000256" key="1">
    <source>
        <dbReference type="ARBA" id="ARBA00004141"/>
    </source>
</evidence>